<dbReference type="RefSeq" id="WP_215790569.1">
    <property type="nucleotide sequence ID" value="NZ_JAHKKG010000007.1"/>
</dbReference>
<dbReference type="PROSITE" id="PS51257">
    <property type="entry name" value="PROKAR_LIPOPROTEIN"/>
    <property type="match status" value="1"/>
</dbReference>
<keyword evidence="4" id="KW-1185">Reference proteome</keyword>
<comment type="caution">
    <text evidence="3">The sequence shown here is derived from an EMBL/GenBank/DDBJ whole genome shotgun (WGS) entry which is preliminary data.</text>
</comment>
<feature type="signal peptide" evidence="1">
    <location>
        <begin position="1"/>
        <end position="21"/>
    </location>
</feature>
<dbReference type="Proteomes" id="UP001519654">
    <property type="component" value="Unassembled WGS sequence"/>
</dbReference>
<keyword evidence="1" id="KW-0732">Signal</keyword>
<sequence>MRRWLAGLLVLALAGCADLPAGVDGDLTDGWPAVPVAEQFRPALACHADVVERESADDYAPVGCDEPHLAETAVIADLPGSETVATGRGRAFRECSKRVGDFLGADWRTGWLVLQPVLPSAAAWTGGARWYRCDLVQTSPVSGELVRRTGSLRGSLKGAGPVRMTCANPTVVKERVTALVAVNCAREHTAEFAGVFSSRGTSAGELEKGCHTVIAKFAGLADDGTVRNRVGWLGFPPDAASWKLGDRAVRCFLWLNGERMTGTYRDAGPRKLKIHYVSR</sequence>
<protein>
    <submittedName>
        <fullName evidence="3">Septum formation family protein</fullName>
    </submittedName>
</protein>
<accession>A0ABS5YTH5</accession>
<dbReference type="Pfam" id="PF13845">
    <property type="entry name" value="Septum_form"/>
    <property type="match status" value="1"/>
</dbReference>
<organism evidence="3 4">
    <name type="scientific">Paractinoplanes bogorensis</name>
    <dbReference type="NCBI Taxonomy" id="1610840"/>
    <lineage>
        <taxon>Bacteria</taxon>
        <taxon>Bacillati</taxon>
        <taxon>Actinomycetota</taxon>
        <taxon>Actinomycetes</taxon>
        <taxon>Micromonosporales</taxon>
        <taxon>Micromonosporaceae</taxon>
        <taxon>Paractinoplanes</taxon>
    </lineage>
</organism>
<evidence type="ECO:0000313" key="3">
    <source>
        <dbReference type="EMBL" id="MBU2666752.1"/>
    </source>
</evidence>
<reference evidence="3 4" key="1">
    <citation type="submission" date="2021-06" db="EMBL/GenBank/DDBJ databases">
        <title>Actinoplanes lichenicola sp. nov., and Actinoplanes ovalisporus sp. nov., isolated from lichen in Thailand.</title>
        <authorList>
            <person name="Saeng-In P."/>
            <person name="Kanchanasin P."/>
            <person name="Yuki M."/>
            <person name="Kudo T."/>
            <person name="Ohkuma M."/>
            <person name="Phongsopitanun W."/>
            <person name="Tanasupawat S."/>
        </authorList>
    </citation>
    <scope>NUCLEOTIDE SEQUENCE [LARGE SCALE GENOMIC DNA]</scope>
    <source>
        <strain evidence="3 4">NBRC 110975</strain>
    </source>
</reference>
<evidence type="ECO:0000313" key="4">
    <source>
        <dbReference type="Proteomes" id="UP001519654"/>
    </source>
</evidence>
<evidence type="ECO:0000256" key="1">
    <source>
        <dbReference type="SAM" id="SignalP"/>
    </source>
</evidence>
<gene>
    <name evidence="3" type="ORF">KOI35_24895</name>
</gene>
<dbReference type="EMBL" id="JAHKKG010000007">
    <property type="protein sequence ID" value="MBU2666752.1"/>
    <property type="molecule type" value="Genomic_DNA"/>
</dbReference>
<name>A0ABS5YTH5_9ACTN</name>
<feature type="domain" description="Septum formation-related" evidence="2">
    <location>
        <begin position="52"/>
        <end position="251"/>
    </location>
</feature>
<proteinExistence type="predicted"/>
<evidence type="ECO:0000259" key="2">
    <source>
        <dbReference type="Pfam" id="PF13845"/>
    </source>
</evidence>
<dbReference type="InterPro" id="IPR026004">
    <property type="entry name" value="Septum_form"/>
</dbReference>
<feature type="chain" id="PRO_5047291144" evidence="1">
    <location>
        <begin position="22"/>
        <end position="279"/>
    </location>
</feature>